<comment type="pathway">
    <text evidence="2">Amino-acid biosynthesis; L-threonine biosynthesis; L-threonine from L-aspartate: step 5/5.</text>
</comment>
<reference evidence="13" key="1">
    <citation type="submission" date="2022-08" db="EMBL/GenBank/DDBJ databases">
        <title>A Global Phylogenomic Analysis of the Shiitake Genus Lentinula.</title>
        <authorList>
            <consortium name="DOE Joint Genome Institute"/>
            <person name="Sierra-Patev S."/>
            <person name="Min B."/>
            <person name="Naranjo-Ortiz M."/>
            <person name="Looney B."/>
            <person name="Konkel Z."/>
            <person name="Slot J.C."/>
            <person name="Sakamoto Y."/>
            <person name="Steenwyk J.L."/>
            <person name="Rokas A."/>
            <person name="Carro J."/>
            <person name="Camarero S."/>
            <person name="Ferreira P."/>
            <person name="Molpeceres G."/>
            <person name="Ruiz-Duenas F.J."/>
            <person name="Serrano A."/>
            <person name="Henrissat B."/>
            <person name="Drula E."/>
            <person name="Hughes K.W."/>
            <person name="Mata J.L."/>
            <person name="Ishikawa N.K."/>
            <person name="Vargas-Isla R."/>
            <person name="Ushijima S."/>
            <person name="Smith C.A."/>
            <person name="Ahrendt S."/>
            <person name="Andreopoulos W."/>
            <person name="He G."/>
            <person name="Labutti K."/>
            <person name="Lipzen A."/>
            <person name="Ng V."/>
            <person name="Riley R."/>
            <person name="Sandor L."/>
            <person name="Barry K."/>
            <person name="Martinez A.T."/>
            <person name="Xiao Y."/>
            <person name="Gibbons J.G."/>
            <person name="Terashima K."/>
            <person name="Grigoriev I.V."/>
            <person name="Hibbett D.S."/>
        </authorList>
    </citation>
    <scope>NUCLEOTIDE SEQUENCE</scope>
    <source>
        <strain evidence="13">JLM2183</strain>
    </source>
</reference>
<dbReference type="GO" id="GO:0009088">
    <property type="term" value="P:threonine biosynthetic process"/>
    <property type="evidence" value="ECO:0007669"/>
    <property type="project" value="UniProtKB-KW"/>
</dbReference>
<dbReference type="InterPro" id="IPR036052">
    <property type="entry name" value="TrpB-like_PALP_sf"/>
</dbReference>
<keyword evidence="14" id="KW-1185">Reference proteome</keyword>
<evidence type="ECO:0000256" key="9">
    <source>
        <dbReference type="PIRSR" id="PIRSR604450-51"/>
    </source>
</evidence>
<dbReference type="InterPro" id="IPR004450">
    <property type="entry name" value="Thr_synthase-like"/>
</dbReference>
<dbReference type="InterPro" id="IPR029144">
    <property type="entry name" value="Thr_synth_N"/>
</dbReference>
<keyword evidence="8" id="KW-0456">Lyase</keyword>
<comment type="caution">
    <text evidence="13">The sequence shown here is derived from an EMBL/GenBank/DDBJ whole genome shotgun (WGS) entry which is preliminary data.</text>
</comment>
<comment type="similarity">
    <text evidence="3">Belongs to the threonine synthase family.</text>
</comment>
<dbReference type="AlphaFoldDB" id="A0A9W9DXC3"/>
<evidence type="ECO:0000313" key="13">
    <source>
        <dbReference type="EMBL" id="KAJ4490344.1"/>
    </source>
</evidence>
<evidence type="ECO:0000259" key="11">
    <source>
        <dbReference type="Pfam" id="PF00291"/>
    </source>
</evidence>
<dbReference type="EC" id="4.2.3.1" evidence="4"/>
<evidence type="ECO:0000256" key="6">
    <source>
        <dbReference type="ARBA" id="ARBA00022697"/>
    </source>
</evidence>
<feature type="region of interest" description="Disordered" evidence="10">
    <location>
        <begin position="314"/>
        <end position="340"/>
    </location>
</feature>
<keyword evidence="6" id="KW-0791">Threonine biosynthesis</keyword>
<dbReference type="InterPro" id="IPR051166">
    <property type="entry name" value="Threonine_Synthase"/>
</dbReference>
<dbReference type="SUPFAM" id="SSF53686">
    <property type="entry name" value="Tryptophan synthase beta subunit-like PLP-dependent enzymes"/>
    <property type="match status" value="1"/>
</dbReference>
<feature type="domain" description="Threonine synthase N-terminal" evidence="12">
    <location>
        <begin position="2"/>
        <end position="81"/>
    </location>
</feature>
<evidence type="ECO:0000256" key="8">
    <source>
        <dbReference type="ARBA" id="ARBA00023239"/>
    </source>
</evidence>
<dbReference type="PANTHER" id="PTHR42690:SF1">
    <property type="entry name" value="THREONINE SYNTHASE-LIKE 2"/>
    <property type="match status" value="1"/>
</dbReference>
<dbReference type="Proteomes" id="UP001150266">
    <property type="component" value="Unassembled WGS sequence"/>
</dbReference>
<dbReference type="FunFam" id="3.40.50.1100:FF:000024">
    <property type="entry name" value="Probable threonine synthase"/>
    <property type="match status" value="1"/>
</dbReference>
<feature type="domain" description="Tryptophan synthase beta chain-like PALP" evidence="11">
    <location>
        <begin position="90"/>
        <end position="333"/>
    </location>
</feature>
<evidence type="ECO:0000256" key="5">
    <source>
        <dbReference type="ARBA" id="ARBA00022605"/>
    </source>
</evidence>
<evidence type="ECO:0000256" key="3">
    <source>
        <dbReference type="ARBA" id="ARBA00005517"/>
    </source>
</evidence>
<keyword evidence="5" id="KW-0028">Amino-acid biosynthesis</keyword>
<dbReference type="Pfam" id="PF14821">
    <property type="entry name" value="Thr_synth_N"/>
    <property type="match status" value="1"/>
</dbReference>
<feature type="compositionally biased region" description="Polar residues" evidence="10">
    <location>
        <begin position="320"/>
        <end position="338"/>
    </location>
</feature>
<dbReference type="EMBL" id="JAOTPV010000001">
    <property type="protein sequence ID" value="KAJ4490344.1"/>
    <property type="molecule type" value="Genomic_DNA"/>
</dbReference>
<dbReference type="GO" id="GO:0004795">
    <property type="term" value="F:threonine synthase activity"/>
    <property type="evidence" value="ECO:0007669"/>
    <property type="project" value="UniProtKB-EC"/>
</dbReference>
<dbReference type="InterPro" id="IPR037158">
    <property type="entry name" value="Thr_synth_N_sf"/>
</dbReference>
<dbReference type="GO" id="GO:0030170">
    <property type="term" value="F:pyridoxal phosphate binding"/>
    <property type="evidence" value="ECO:0007669"/>
    <property type="project" value="InterPro"/>
</dbReference>
<evidence type="ECO:0000259" key="12">
    <source>
        <dbReference type="Pfam" id="PF14821"/>
    </source>
</evidence>
<dbReference type="PROSITE" id="PS00165">
    <property type="entry name" value="DEHYDRATASE_SER_THR"/>
    <property type="match status" value="1"/>
</dbReference>
<accession>A0A9W9DXC3</accession>
<evidence type="ECO:0000256" key="2">
    <source>
        <dbReference type="ARBA" id="ARBA00004979"/>
    </source>
</evidence>
<dbReference type="FunFam" id="3.90.1380.10:FF:000003">
    <property type="entry name" value="THR4p Threonine synthase"/>
    <property type="match status" value="1"/>
</dbReference>
<protein>
    <recommendedName>
        <fullName evidence="4">threonine synthase</fullName>
        <ecNumber evidence="4">4.2.3.1</ecNumber>
    </recommendedName>
</protein>
<gene>
    <name evidence="13" type="ORF">J3R30DRAFT_3421013</name>
</gene>
<evidence type="ECO:0000256" key="7">
    <source>
        <dbReference type="ARBA" id="ARBA00022898"/>
    </source>
</evidence>
<dbReference type="PANTHER" id="PTHR42690">
    <property type="entry name" value="THREONINE SYNTHASE FAMILY MEMBER"/>
    <property type="match status" value="1"/>
</dbReference>
<feature type="modified residue" description="N6-(pyridoxal phosphate)lysine" evidence="9">
    <location>
        <position position="113"/>
    </location>
</feature>
<comment type="cofactor">
    <cofactor evidence="1 9">
        <name>pyridoxal 5'-phosphate</name>
        <dbReference type="ChEBI" id="CHEBI:597326"/>
    </cofactor>
</comment>
<sequence>MKYFSTRGGSQELTFEETVLTGLAPNGGLYIPTSIPTLPENWKNDWKEHSFVDLSVAVLSLYISQDEISEVELRKLVVKSYARFRHPEVTPLKKLGDKKYILELWHGPTWAFKDVALQLLGNLFEFFLQRRNEKNLEVNEKLTVVGATSGDTGSAAIYGLRNKTNISIFILHPKGRVSPIQEAQMTTVTDANIHNLAVKGTFDDCQDIVKALFADTKFNAKHHLGAVNSINWARILAQTVYYFFAYFSLHRAVGEADVEVQFVVPTGNFGDILAGYYAKRMGLPMAGKLGVATNANDILARFWKTGRYEKADWSPLDDSPLTQPAAGSSDGKQATQDSNRVKETLSPAMDILISSNFERLLWYLAYENVPEDDSDRRGKAGEIVAGWMSQMKSDGKVEVPTSVLEIARRDFCAERVGDEQILTTIQSHFLGTPSYVVDPHTAVGLFAAERMAQQNTSSVIQVILSTAHPAKFSEAVSAALINTPNFNFENQIMPEEFNGMLQKERRVIDVESADIELVKSIIEARV</sequence>
<dbReference type="Pfam" id="PF24857">
    <property type="entry name" value="THR4_C"/>
    <property type="match status" value="1"/>
</dbReference>
<dbReference type="OrthoDB" id="5203861at2759"/>
<dbReference type="Gene3D" id="3.90.1380.10">
    <property type="entry name" value="Threonine synthase, N-terminal domain"/>
    <property type="match status" value="1"/>
</dbReference>
<dbReference type="InterPro" id="IPR001926">
    <property type="entry name" value="TrpB-like_PALP"/>
</dbReference>
<dbReference type="Pfam" id="PF00291">
    <property type="entry name" value="PALP"/>
    <property type="match status" value="1"/>
</dbReference>
<dbReference type="CDD" id="cd01560">
    <property type="entry name" value="Thr-synth_2"/>
    <property type="match status" value="1"/>
</dbReference>
<evidence type="ECO:0000256" key="1">
    <source>
        <dbReference type="ARBA" id="ARBA00001933"/>
    </source>
</evidence>
<dbReference type="Gene3D" id="3.40.50.1100">
    <property type="match status" value="2"/>
</dbReference>
<dbReference type="InterPro" id="IPR000634">
    <property type="entry name" value="Ser/Thr_deHydtase_PyrdxlP-BS"/>
</dbReference>
<keyword evidence="7 9" id="KW-0663">Pyridoxal phosphate</keyword>
<name>A0A9W9DXC3_9AGAR</name>
<evidence type="ECO:0000313" key="14">
    <source>
        <dbReference type="Proteomes" id="UP001150266"/>
    </source>
</evidence>
<evidence type="ECO:0000256" key="4">
    <source>
        <dbReference type="ARBA" id="ARBA00013028"/>
    </source>
</evidence>
<dbReference type="NCBIfam" id="TIGR00260">
    <property type="entry name" value="thrC"/>
    <property type="match status" value="1"/>
</dbReference>
<evidence type="ECO:0000256" key="10">
    <source>
        <dbReference type="SAM" id="MobiDB-lite"/>
    </source>
</evidence>
<organism evidence="13 14">
    <name type="scientific">Lentinula aciculospora</name>
    <dbReference type="NCBI Taxonomy" id="153920"/>
    <lineage>
        <taxon>Eukaryota</taxon>
        <taxon>Fungi</taxon>
        <taxon>Dikarya</taxon>
        <taxon>Basidiomycota</taxon>
        <taxon>Agaricomycotina</taxon>
        <taxon>Agaricomycetes</taxon>
        <taxon>Agaricomycetidae</taxon>
        <taxon>Agaricales</taxon>
        <taxon>Marasmiineae</taxon>
        <taxon>Omphalotaceae</taxon>
        <taxon>Lentinula</taxon>
    </lineage>
</organism>
<proteinExistence type="inferred from homology"/>